<dbReference type="Proteomes" id="UP001064048">
    <property type="component" value="Chromosome 15"/>
</dbReference>
<reference evidence="1 2" key="1">
    <citation type="journal article" date="2022" name="Genome Biol. Evol.">
        <title>The Spruce Budworm Genome: Reconstructing the Evolutionary History of Antifreeze Proteins.</title>
        <authorList>
            <person name="Beliveau C."/>
            <person name="Gagne P."/>
            <person name="Picq S."/>
            <person name="Vernygora O."/>
            <person name="Keeling C.I."/>
            <person name="Pinkney K."/>
            <person name="Doucet D."/>
            <person name="Wen F."/>
            <person name="Johnston J.S."/>
            <person name="Maaroufi H."/>
            <person name="Boyle B."/>
            <person name="Laroche J."/>
            <person name="Dewar K."/>
            <person name="Juretic N."/>
            <person name="Blackburn G."/>
            <person name="Nisole A."/>
            <person name="Brunet B."/>
            <person name="Brandao M."/>
            <person name="Lumley L."/>
            <person name="Duan J."/>
            <person name="Quan G."/>
            <person name="Lucarotti C.J."/>
            <person name="Roe A.D."/>
            <person name="Sperling F.A.H."/>
            <person name="Levesque R.C."/>
            <person name="Cusson M."/>
        </authorList>
    </citation>
    <scope>NUCLEOTIDE SEQUENCE [LARGE SCALE GENOMIC DNA]</scope>
    <source>
        <strain evidence="1">Glfc:IPQL:Cfum</strain>
    </source>
</reference>
<proteinExistence type="predicted"/>
<dbReference type="EMBL" id="CM046115">
    <property type="protein sequence ID" value="KAI8440842.1"/>
    <property type="molecule type" value="Genomic_DNA"/>
</dbReference>
<evidence type="ECO:0000313" key="1">
    <source>
        <dbReference type="EMBL" id="KAI8440842.1"/>
    </source>
</evidence>
<evidence type="ECO:0000313" key="2">
    <source>
        <dbReference type="Proteomes" id="UP001064048"/>
    </source>
</evidence>
<accession>A0ACC0KWI8</accession>
<comment type="caution">
    <text evidence="1">The sequence shown here is derived from an EMBL/GenBank/DDBJ whole genome shotgun (WGS) entry which is preliminary data.</text>
</comment>
<organism evidence="1 2">
    <name type="scientific">Choristoneura fumiferana</name>
    <name type="common">Spruce budworm moth</name>
    <name type="synonym">Archips fumiferana</name>
    <dbReference type="NCBI Taxonomy" id="7141"/>
    <lineage>
        <taxon>Eukaryota</taxon>
        <taxon>Metazoa</taxon>
        <taxon>Ecdysozoa</taxon>
        <taxon>Arthropoda</taxon>
        <taxon>Hexapoda</taxon>
        <taxon>Insecta</taxon>
        <taxon>Pterygota</taxon>
        <taxon>Neoptera</taxon>
        <taxon>Endopterygota</taxon>
        <taxon>Lepidoptera</taxon>
        <taxon>Glossata</taxon>
        <taxon>Ditrysia</taxon>
        <taxon>Tortricoidea</taxon>
        <taxon>Tortricidae</taxon>
        <taxon>Tortricinae</taxon>
        <taxon>Choristoneura</taxon>
    </lineage>
</organism>
<keyword evidence="2" id="KW-1185">Reference proteome</keyword>
<protein>
    <submittedName>
        <fullName evidence="1">Uncharacterized protein</fullName>
    </submittedName>
</protein>
<gene>
    <name evidence="1" type="ORF">MSG28_009153</name>
</gene>
<name>A0ACC0KWI8_CHOFU</name>
<sequence length="124" mass="14636">MRTELFDHQRLKNKSHDVAKITPYQTINHDPQWTEKPEYPDSNYQDDFPKLSPTIHHGVGCGWWRWDVRWWDSWSPPRRICGSTDKMDGRVAFEPPFEQHVNIVKFNGGVGERVPHVRIRIGMG</sequence>